<dbReference type="EMBL" id="KX397364">
    <property type="protein sequence ID" value="ANZ48146.1"/>
    <property type="molecule type" value="Genomic_DNA"/>
</dbReference>
<evidence type="ECO:0000313" key="3">
    <source>
        <dbReference type="Proteomes" id="UP000202181"/>
    </source>
</evidence>
<dbReference type="Proteomes" id="UP000202181">
    <property type="component" value="Segment"/>
</dbReference>
<dbReference type="KEGG" id="vg:29057083"/>
<organism evidence="2 3">
    <name type="scientific">Erwinia phage vB_EamM_Asesino</name>
    <dbReference type="NCBI Taxonomy" id="1883370"/>
    <lineage>
        <taxon>Viruses</taxon>
        <taxon>Duplodnaviria</taxon>
        <taxon>Heunggongvirae</taxon>
        <taxon>Uroviricota</taxon>
        <taxon>Caudoviricetes</taxon>
        <taxon>Chimalliviridae</taxon>
        <taxon>Erskinevirus</taxon>
        <taxon>Erskinevirus asesino</taxon>
    </lineage>
</organism>
<feature type="transmembrane region" description="Helical" evidence="1">
    <location>
        <begin position="36"/>
        <end position="53"/>
    </location>
</feature>
<gene>
    <name evidence="2" type="ORF">ASESINO_133</name>
</gene>
<keyword evidence="1" id="KW-0472">Membrane</keyword>
<evidence type="ECO:0000256" key="1">
    <source>
        <dbReference type="SAM" id="Phobius"/>
    </source>
</evidence>
<evidence type="ECO:0000313" key="2">
    <source>
        <dbReference type="EMBL" id="ANZ48146.1"/>
    </source>
</evidence>
<keyword evidence="1" id="KW-1133">Transmembrane helix</keyword>
<dbReference type="RefSeq" id="YP_009290751.1">
    <property type="nucleotide sequence ID" value="NC_031107.2"/>
</dbReference>
<name>A0A1B2IA75_9CAUD</name>
<feature type="transmembrane region" description="Helical" evidence="1">
    <location>
        <begin position="6"/>
        <end position="24"/>
    </location>
</feature>
<reference evidence="2" key="1">
    <citation type="submission" date="2016-06" db="EMBL/GenBank/DDBJ databases">
        <authorList>
            <person name="Berg J.A."/>
            <person name="Hyde J.R."/>
            <person name="Breakwell D.P."/>
            <person name="Hope S."/>
            <person name="Grose J.H."/>
        </authorList>
    </citation>
    <scope>NUCLEOTIDE SEQUENCE [LARGE SCALE GENOMIC DNA]</scope>
</reference>
<keyword evidence="1" id="KW-0812">Transmembrane</keyword>
<protein>
    <submittedName>
        <fullName evidence="2">Uncharacterized protein</fullName>
    </submittedName>
</protein>
<proteinExistence type="predicted"/>
<sequence>MENMYVFIMAVFGFCAGFTIANFVRFRKKGEHTAAAGQLLMAIVFLIVVIWSACQRWM</sequence>
<keyword evidence="3" id="KW-1185">Reference proteome</keyword>
<dbReference type="GeneID" id="29057083"/>
<accession>A0A1B2IA75</accession>